<organism evidence="1 2">
    <name type="scientific">Vitis vinifera</name>
    <name type="common">Grape</name>
    <dbReference type="NCBI Taxonomy" id="29760"/>
    <lineage>
        <taxon>Eukaryota</taxon>
        <taxon>Viridiplantae</taxon>
        <taxon>Streptophyta</taxon>
        <taxon>Embryophyta</taxon>
        <taxon>Tracheophyta</taxon>
        <taxon>Spermatophyta</taxon>
        <taxon>Magnoliopsida</taxon>
        <taxon>eudicotyledons</taxon>
        <taxon>Gunneridae</taxon>
        <taxon>Pentapetalae</taxon>
        <taxon>rosids</taxon>
        <taxon>Vitales</taxon>
        <taxon>Vitaceae</taxon>
        <taxon>Viteae</taxon>
        <taxon>Vitis</taxon>
    </lineage>
</organism>
<dbReference type="AlphaFoldDB" id="A0A438FWR3"/>
<protein>
    <submittedName>
        <fullName evidence="1">Protein enhanced disease resistance 2</fullName>
    </submittedName>
</protein>
<evidence type="ECO:0000313" key="1">
    <source>
        <dbReference type="EMBL" id="RVW64384.1"/>
    </source>
</evidence>
<reference evidence="1 2" key="1">
    <citation type="journal article" date="2018" name="PLoS Genet.">
        <title>Population sequencing reveals clonal diversity and ancestral inbreeding in the grapevine cultivar Chardonnay.</title>
        <authorList>
            <person name="Roach M.J."/>
            <person name="Johnson D.L."/>
            <person name="Bohlmann J."/>
            <person name="van Vuuren H.J."/>
            <person name="Jones S.J."/>
            <person name="Pretorius I.S."/>
            <person name="Schmidt S.A."/>
            <person name="Borneman A.R."/>
        </authorList>
    </citation>
    <scope>NUCLEOTIDE SEQUENCE [LARGE SCALE GENOMIC DNA]</scope>
    <source>
        <strain evidence="2">cv. Chardonnay</strain>
        <tissue evidence="1">Leaf</tissue>
    </source>
</reference>
<evidence type="ECO:0000313" key="2">
    <source>
        <dbReference type="Proteomes" id="UP000288805"/>
    </source>
</evidence>
<proteinExistence type="predicted"/>
<accession>A0A438FWR3</accession>
<name>A0A438FWR3_VITVI</name>
<dbReference type="Proteomes" id="UP000288805">
    <property type="component" value="Unassembled WGS sequence"/>
</dbReference>
<gene>
    <name evidence="1" type="primary">EDR2_2</name>
    <name evidence="1" type="ORF">CK203_047033</name>
</gene>
<sequence>MVYVLSIYNKKEKYHRITMAAFNIQEALLWKEKIESVIDQATEFRTDYVLMVFSIRTYKLLMEINIFHLNINLGWIMEGLLPHQTMKVSNIFSFLSLMLRSLESLHRCCLINMELSVKNNKFTREASLTNGL</sequence>
<dbReference type="EMBL" id="QGNW01000722">
    <property type="protein sequence ID" value="RVW64384.1"/>
    <property type="molecule type" value="Genomic_DNA"/>
</dbReference>
<comment type="caution">
    <text evidence="1">The sequence shown here is derived from an EMBL/GenBank/DDBJ whole genome shotgun (WGS) entry which is preliminary data.</text>
</comment>